<name>A0A813Q4P0_9BILA</name>
<sequence length="121" mass="14323">MEKNIDQNNEKSELFETVNQTFEENDTIFHDYDNYEYYAVDLILKNFKNFPNESNLIKSEETIALHENNAGKCVENPNYNDLNKQHDTIDNIKQDNSIQNTLRSNHPKENVEQSFILYDES</sequence>
<accession>A0A813Q4P0</accession>
<dbReference type="AlphaFoldDB" id="A0A813Q4P0"/>
<dbReference type="EMBL" id="CAJNOC010000441">
    <property type="protein sequence ID" value="CAF0762018.1"/>
    <property type="molecule type" value="Genomic_DNA"/>
</dbReference>
<dbReference type="Proteomes" id="UP000663879">
    <property type="component" value="Unassembled WGS sequence"/>
</dbReference>
<protein>
    <submittedName>
        <fullName evidence="1">Uncharacterized protein</fullName>
    </submittedName>
</protein>
<evidence type="ECO:0000313" key="2">
    <source>
        <dbReference type="Proteomes" id="UP000663879"/>
    </source>
</evidence>
<organism evidence="1 2">
    <name type="scientific">Brachionus calyciflorus</name>
    <dbReference type="NCBI Taxonomy" id="104777"/>
    <lineage>
        <taxon>Eukaryota</taxon>
        <taxon>Metazoa</taxon>
        <taxon>Spiralia</taxon>
        <taxon>Gnathifera</taxon>
        <taxon>Rotifera</taxon>
        <taxon>Eurotatoria</taxon>
        <taxon>Monogononta</taxon>
        <taxon>Pseudotrocha</taxon>
        <taxon>Ploima</taxon>
        <taxon>Brachionidae</taxon>
        <taxon>Brachionus</taxon>
    </lineage>
</organism>
<proteinExistence type="predicted"/>
<reference evidence="1" key="1">
    <citation type="submission" date="2021-02" db="EMBL/GenBank/DDBJ databases">
        <authorList>
            <person name="Nowell W R."/>
        </authorList>
    </citation>
    <scope>NUCLEOTIDE SEQUENCE</scope>
    <source>
        <strain evidence="1">Ploen Becks lab</strain>
    </source>
</reference>
<comment type="caution">
    <text evidence="1">The sequence shown here is derived from an EMBL/GenBank/DDBJ whole genome shotgun (WGS) entry which is preliminary data.</text>
</comment>
<gene>
    <name evidence="1" type="ORF">OXX778_LOCUS4484</name>
</gene>
<keyword evidence="2" id="KW-1185">Reference proteome</keyword>
<evidence type="ECO:0000313" key="1">
    <source>
        <dbReference type="EMBL" id="CAF0762018.1"/>
    </source>
</evidence>